<dbReference type="Proteomes" id="UP001174909">
    <property type="component" value="Unassembled WGS sequence"/>
</dbReference>
<accession>A0AA35X1G1</accession>
<comment type="caution">
    <text evidence="1">The sequence shown here is derived from an EMBL/GenBank/DDBJ whole genome shotgun (WGS) entry which is preliminary data.</text>
</comment>
<organism evidence="1 2">
    <name type="scientific">Geodia barretti</name>
    <name type="common">Barrett's horny sponge</name>
    <dbReference type="NCBI Taxonomy" id="519541"/>
    <lineage>
        <taxon>Eukaryota</taxon>
        <taxon>Metazoa</taxon>
        <taxon>Porifera</taxon>
        <taxon>Demospongiae</taxon>
        <taxon>Heteroscleromorpha</taxon>
        <taxon>Tetractinellida</taxon>
        <taxon>Astrophorina</taxon>
        <taxon>Geodiidae</taxon>
        <taxon>Geodia</taxon>
    </lineage>
</organism>
<dbReference type="AlphaFoldDB" id="A0AA35X1G1"/>
<keyword evidence="2" id="KW-1185">Reference proteome</keyword>
<sequence length="72" mass="8107">APTTAPGPSRTTVRRARPRPVEYDWQEVNTLTQFPNGLPSDNPLGHRQIYQLMPPRRCSSARSSLLTCGICW</sequence>
<gene>
    <name evidence="1" type="ORF">GBAR_LOCUS20401</name>
</gene>
<feature type="non-terminal residue" evidence="1">
    <location>
        <position position="72"/>
    </location>
</feature>
<dbReference type="EMBL" id="CASHTH010002869">
    <property type="protein sequence ID" value="CAI8036416.1"/>
    <property type="molecule type" value="Genomic_DNA"/>
</dbReference>
<evidence type="ECO:0000313" key="2">
    <source>
        <dbReference type="Proteomes" id="UP001174909"/>
    </source>
</evidence>
<reference evidence="1" key="1">
    <citation type="submission" date="2023-03" db="EMBL/GenBank/DDBJ databases">
        <authorList>
            <person name="Steffen K."/>
            <person name="Cardenas P."/>
        </authorList>
    </citation>
    <scope>NUCLEOTIDE SEQUENCE</scope>
</reference>
<name>A0AA35X1G1_GEOBA</name>
<protein>
    <submittedName>
        <fullName evidence="1">Uncharacterized protein</fullName>
    </submittedName>
</protein>
<evidence type="ECO:0000313" key="1">
    <source>
        <dbReference type="EMBL" id="CAI8036416.1"/>
    </source>
</evidence>
<proteinExistence type="predicted"/>